<evidence type="ECO:0000256" key="4">
    <source>
        <dbReference type="ARBA" id="ARBA00022989"/>
    </source>
</evidence>
<dbReference type="PANTHER" id="PTHR30250:SF26">
    <property type="entry name" value="PSMA PROTEIN"/>
    <property type="match status" value="1"/>
</dbReference>
<dbReference type="EMBL" id="SJPR01000001">
    <property type="protein sequence ID" value="TWT99492.1"/>
    <property type="molecule type" value="Genomic_DNA"/>
</dbReference>
<dbReference type="InterPro" id="IPR050833">
    <property type="entry name" value="Poly_Biosynth_Transport"/>
</dbReference>
<feature type="transmembrane region" description="Helical" evidence="6">
    <location>
        <begin position="347"/>
        <end position="365"/>
    </location>
</feature>
<evidence type="ECO:0008006" key="9">
    <source>
        <dbReference type="Google" id="ProtNLM"/>
    </source>
</evidence>
<feature type="transmembrane region" description="Helical" evidence="6">
    <location>
        <begin position="169"/>
        <end position="192"/>
    </location>
</feature>
<feature type="transmembrane region" description="Helical" evidence="6">
    <location>
        <begin position="303"/>
        <end position="326"/>
    </location>
</feature>
<dbReference type="GO" id="GO:0005886">
    <property type="term" value="C:plasma membrane"/>
    <property type="evidence" value="ECO:0007669"/>
    <property type="project" value="UniProtKB-SubCell"/>
</dbReference>
<feature type="transmembrane region" description="Helical" evidence="6">
    <location>
        <begin position="224"/>
        <end position="243"/>
    </location>
</feature>
<evidence type="ECO:0000256" key="6">
    <source>
        <dbReference type="SAM" id="Phobius"/>
    </source>
</evidence>
<dbReference type="Proteomes" id="UP000317421">
    <property type="component" value="Unassembled WGS sequence"/>
</dbReference>
<feature type="transmembrane region" description="Helical" evidence="6">
    <location>
        <begin position="480"/>
        <end position="499"/>
    </location>
</feature>
<feature type="transmembrane region" description="Helical" evidence="6">
    <location>
        <begin position="505"/>
        <end position="526"/>
    </location>
</feature>
<comment type="subcellular location">
    <subcellularLocation>
        <location evidence="1">Cell membrane</location>
        <topology evidence="1">Multi-pass membrane protein</topology>
    </subcellularLocation>
</comment>
<feature type="transmembrane region" description="Helical" evidence="6">
    <location>
        <begin position="199"/>
        <end position="218"/>
    </location>
</feature>
<evidence type="ECO:0000256" key="5">
    <source>
        <dbReference type="ARBA" id="ARBA00023136"/>
    </source>
</evidence>
<gene>
    <name evidence="7" type="ORF">Pla108_04310</name>
</gene>
<sequence>MQLDAQPIVVRPPSSSASIASAARPVPARAQPASYQGDGAKSVVSAKLLIILSTAIRATSALVLMPLMISAIGREHYGLWISITTVTMYLSLSESGIGQTVVNEIGRAYALEQKERISQIMATAFAIYCTLILIAGSVAIAAIILLPIGHYLLSEQDAARYEPLLKACLVASTLLALLRIPTLVFPGLLIGVRRLPLRTLWEIGGSVIALVATVLAIYCGFGLLGLTVTMNSALFAVSAAICLSSRQCGEWARLRLRNYRGRLVGPLLASSVFYFLIGIAGVLDRSLTILLAPRLDSLSATPAFFLLTSLFRTAAYSIIAAMPRAVQPYIVMWSAKRQTTELRRITHYLTKATTVAATLFVATVAPFARQLVNGWLGYEGYPGDVLFWMVAGAFLIESFACTPVFVLIAMNRQRLLAGLLIVKAAMSGVGAIVLAPHFDAPLVGVAAASVLTSVLAGIAIPFLIRSAIDATWRDYLQQSFLRPLAFASLVPFAAAIIGAVDLYPIRLAATAILSLVAILAAWHWVLSQDDRSLTRQAWNAIRSKTKTASSPLT</sequence>
<protein>
    <recommendedName>
        <fullName evidence="9">Polysaccharide biosynthesis protein</fullName>
    </recommendedName>
</protein>
<keyword evidence="4 6" id="KW-1133">Transmembrane helix</keyword>
<evidence type="ECO:0000256" key="1">
    <source>
        <dbReference type="ARBA" id="ARBA00004651"/>
    </source>
</evidence>
<reference evidence="7 8" key="1">
    <citation type="submission" date="2019-02" db="EMBL/GenBank/DDBJ databases">
        <title>Deep-cultivation of Planctomycetes and their phenomic and genomic characterization uncovers novel biology.</title>
        <authorList>
            <person name="Wiegand S."/>
            <person name="Jogler M."/>
            <person name="Boedeker C."/>
            <person name="Pinto D."/>
            <person name="Vollmers J."/>
            <person name="Rivas-Marin E."/>
            <person name="Kohn T."/>
            <person name="Peeters S.H."/>
            <person name="Heuer A."/>
            <person name="Rast P."/>
            <person name="Oberbeckmann S."/>
            <person name="Bunk B."/>
            <person name="Jeske O."/>
            <person name="Meyerdierks A."/>
            <person name="Storesund J.E."/>
            <person name="Kallscheuer N."/>
            <person name="Luecker S."/>
            <person name="Lage O.M."/>
            <person name="Pohl T."/>
            <person name="Merkel B.J."/>
            <person name="Hornburger P."/>
            <person name="Mueller R.-W."/>
            <person name="Bruemmer F."/>
            <person name="Labrenz M."/>
            <person name="Spormann A.M."/>
            <person name="Op Den Camp H."/>
            <person name="Overmann J."/>
            <person name="Amann R."/>
            <person name="Jetten M.S.M."/>
            <person name="Mascher T."/>
            <person name="Medema M.H."/>
            <person name="Devos D.P."/>
            <person name="Kaster A.-K."/>
            <person name="Ovreas L."/>
            <person name="Rohde M."/>
            <person name="Galperin M.Y."/>
            <person name="Jogler C."/>
        </authorList>
    </citation>
    <scope>NUCLEOTIDE SEQUENCE [LARGE SCALE GENOMIC DNA]</scope>
    <source>
        <strain evidence="7 8">Pla108</strain>
    </source>
</reference>
<dbReference type="PANTHER" id="PTHR30250">
    <property type="entry name" value="PST FAMILY PREDICTED COLANIC ACID TRANSPORTER"/>
    <property type="match status" value="1"/>
</dbReference>
<dbReference type="AlphaFoldDB" id="A0A5C6AHG7"/>
<evidence type="ECO:0000313" key="7">
    <source>
        <dbReference type="EMBL" id="TWT99492.1"/>
    </source>
</evidence>
<comment type="caution">
    <text evidence="7">The sequence shown here is derived from an EMBL/GenBank/DDBJ whole genome shotgun (WGS) entry which is preliminary data.</text>
</comment>
<feature type="transmembrane region" description="Helical" evidence="6">
    <location>
        <begin position="385"/>
        <end position="408"/>
    </location>
</feature>
<feature type="transmembrane region" description="Helical" evidence="6">
    <location>
        <begin position="263"/>
        <end position="283"/>
    </location>
</feature>
<accession>A0A5C6AHG7</accession>
<evidence type="ECO:0000256" key="3">
    <source>
        <dbReference type="ARBA" id="ARBA00022692"/>
    </source>
</evidence>
<keyword evidence="5 6" id="KW-0472">Membrane</keyword>
<feature type="transmembrane region" description="Helical" evidence="6">
    <location>
        <begin position="123"/>
        <end position="149"/>
    </location>
</feature>
<feature type="transmembrane region" description="Helical" evidence="6">
    <location>
        <begin position="442"/>
        <end position="468"/>
    </location>
</feature>
<keyword evidence="8" id="KW-1185">Reference proteome</keyword>
<evidence type="ECO:0000256" key="2">
    <source>
        <dbReference type="ARBA" id="ARBA00022475"/>
    </source>
</evidence>
<keyword evidence="2" id="KW-1003">Cell membrane</keyword>
<keyword evidence="3 6" id="KW-0812">Transmembrane</keyword>
<name>A0A5C6AHG7_9BACT</name>
<organism evidence="7 8">
    <name type="scientific">Botrimarina colliarenosi</name>
    <dbReference type="NCBI Taxonomy" id="2528001"/>
    <lineage>
        <taxon>Bacteria</taxon>
        <taxon>Pseudomonadati</taxon>
        <taxon>Planctomycetota</taxon>
        <taxon>Planctomycetia</taxon>
        <taxon>Pirellulales</taxon>
        <taxon>Lacipirellulaceae</taxon>
        <taxon>Botrimarina</taxon>
    </lineage>
</organism>
<evidence type="ECO:0000313" key="8">
    <source>
        <dbReference type="Proteomes" id="UP000317421"/>
    </source>
</evidence>
<feature type="transmembrane region" description="Helical" evidence="6">
    <location>
        <begin position="415"/>
        <end position="436"/>
    </location>
</feature>
<proteinExistence type="predicted"/>